<keyword evidence="2" id="KW-1185">Reference proteome</keyword>
<sequence>MRFVRLLPSLAPVCGSLCRGAVPIDKPPSGHGSRRPFPQLNSDFFFALAEARRDDMTAPLRSAGHGPLSGLGEQINSILFNAHHQLSDYMLLDLLHYGLHLLARLKSVRIQPNGLQ</sequence>
<evidence type="ECO:0000313" key="1">
    <source>
        <dbReference type="EMBL" id="KAF2241878.1"/>
    </source>
</evidence>
<dbReference type="RefSeq" id="XP_033676882.1">
    <property type="nucleotide sequence ID" value="XM_033820282.1"/>
</dbReference>
<organism evidence="1 2">
    <name type="scientific">Trematosphaeria pertusa</name>
    <dbReference type="NCBI Taxonomy" id="390896"/>
    <lineage>
        <taxon>Eukaryota</taxon>
        <taxon>Fungi</taxon>
        <taxon>Dikarya</taxon>
        <taxon>Ascomycota</taxon>
        <taxon>Pezizomycotina</taxon>
        <taxon>Dothideomycetes</taxon>
        <taxon>Pleosporomycetidae</taxon>
        <taxon>Pleosporales</taxon>
        <taxon>Massarineae</taxon>
        <taxon>Trematosphaeriaceae</taxon>
        <taxon>Trematosphaeria</taxon>
    </lineage>
</organism>
<dbReference type="GeneID" id="54573612"/>
<reference evidence="1" key="1">
    <citation type="journal article" date="2020" name="Stud. Mycol.">
        <title>101 Dothideomycetes genomes: a test case for predicting lifestyles and emergence of pathogens.</title>
        <authorList>
            <person name="Haridas S."/>
            <person name="Albert R."/>
            <person name="Binder M."/>
            <person name="Bloem J."/>
            <person name="Labutti K."/>
            <person name="Salamov A."/>
            <person name="Andreopoulos B."/>
            <person name="Baker S."/>
            <person name="Barry K."/>
            <person name="Bills G."/>
            <person name="Bluhm B."/>
            <person name="Cannon C."/>
            <person name="Castanera R."/>
            <person name="Culley D."/>
            <person name="Daum C."/>
            <person name="Ezra D."/>
            <person name="Gonzalez J."/>
            <person name="Henrissat B."/>
            <person name="Kuo A."/>
            <person name="Liang C."/>
            <person name="Lipzen A."/>
            <person name="Lutzoni F."/>
            <person name="Magnuson J."/>
            <person name="Mondo S."/>
            <person name="Nolan M."/>
            <person name="Ohm R."/>
            <person name="Pangilinan J."/>
            <person name="Park H.-J."/>
            <person name="Ramirez L."/>
            <person name="Alfaro M."/>
            <person name="Sun H."/>
            <person name="Tritt A."/>
            <person name="Yoshinaga Y."/>
            <person name="Zwiers L.-H."/>
            <person name="Turgeon B."/>
            <person name="Goodwin S."/>
            <person name="Spatafora J."/>
            <person name="Crous P."/>
            <person name="Grigoriev I."/>
        </authorList>
    </citation>
    <scope>NUCLEOTIDE SEQUENCE</scope>
    <source>
        <strain evidence="1">CBS 122368</strain>
    </source>
</reference>
<proteinExistence type="predicted"/>
<gene>
    <name evidence="1" type="ORF">BU26DRAFT_171822</name>
</gene>
<protein>
    <submittedName>
        <fullName evidence="1">Uncharacterized protein</fullName>
    </submittedName>
</protein>
<name>A0A6A6HVU5_9PLEO</name>
<dbReference type="AlphaFoldDB" id="A0A6A6HVU5"/>
<accession>A0A6A6HVU5</accession>
<dbReference type="Proteomes" id="UP000800094">
    <property type="component" value="Unassembled WGS sequence"/>
</dbReference>
<dbReference type="EMBL" id="ML987210">
    <property type="protein sequence ID" value="KAF2241878.1"/>
    <property type="molecule type" value="Genomic_DNA"/>
</dbReference>
<evidence type="ECO:0000313" key="2">
    <source>
        <dbReference type="Proteomes" id="UP000800094"/>
    </source>
</evidence>